<sequence>MVGHHKHQRNHYSPDLESGSVGGGGGGGVGYSNLDSSGFTDSFSRVSIRNAFIRKVYGILAMQFAFTTLVILLIRYNKDFNEYFSGPKGNIIYIASLVGYLVIYFILMCCESCRRTVPNNYVLLTIFTFFMSITLGCVCLQYDSDTVMYAAGLTFIVCLLVSIFSATTSFDFTKWSWIMFIVLIIFFVAGIAMMFIQNRTTQIIYAAIGVVIFTIYLAIDTQAIMGGREIEISPEEYIMAVIQLYINIVNLFILILRLISLSRN</sequence>
<feature type="transmembrane region" description="Helical" evidence="5">
    <location>
        <begin position="121"/>
        <end position="142"/>
    </location>
</feature>
<feature type="compositionally biased region" description="Basic residues" evidence="6">
    <location>
        <begin position="1"/>
        <end position="10"/>
    </location>
</feature>
<comment type="similarity">
    <text evidence="5">Belongs to the BI1 family.</text>
</comment>
<proteinExistence type="inferred from homology"/>
<keyword evidence="4 5" id="KW-0472">Membrane</keyword>
<evidence type="ECO:0000256" key="3">
    <source>
        <dbReference type="ARBA" id="ARBA00022989"/>
    </source>
</evidence>
<evidence type="ECO:0000256" key="2">
    <source>
        <dbReference type="ARBA" id="ARBA00022692"/>
    </source>
</evidence>
<keyword evidence="7" id="KW-0675">Receptor</keyword>
<dbReference type="Proteomes" id="UP000790347">
    <property type="component" value="Unassembled WGS sequence"/>
</dbReference>
<feature type="transmembrane region" description="Helical" evidence="5">
    <location>
        <begin position="203"/>
        <end position="225"/>
    </location>
</feature>
<gene>
    <name evidence="8" type="ORF">DERF_011841</name>
    <name evidence="7" type="ORF">HUG17_9906</name>
</gene>
<reference evidence="7" key="3">
    <citation type="journal article" date="2021" name="World Allergy Organ. J.">
        <title>Chromosome-level assembly of Dermatophagoides farinae genome and transcriptome reveals two novel allergens Der f 37 and Der f 39.</title>
        <authorList>
            <person name="Chen J."/>
            <person name="Cai Z."/>
            <person name="Fan D."/>
            <person name="Hu J."/>
            <person name="Hou Y."/>
            <person name="He Y."/>
            <person name="Zhang Z."/>
            <person name="Zhao Z."/>
            <person name="Gao P."/>
            <person name="Hu W."/>
            <person name="Sun J."/>
            <person name="Li J."/>
            <person name="Ji K."/>
        </authorList>
    </citation>
    <scope>NUCLEOTIDE SEQUENCE</scope>
    <source>
        <strain evidence="7">JKM2019</strain>
    </source>
</reference>
<dbReference type="Pfam" id="PF01027">
    <property type="entry name" value="Bax1-I"/>
    <property type="match status" value="1"/>
</dbReference>
<dbReference type="PANTHER" id="PTHR23291">
    <property type="entry name" value="BAX INHIBITOR-RELATED"/>
    <property type="match status" value="1"/>
</dbReference>
<evidence type="ECO:0000256" key="6">
    <source>
        <dbReference type="SAM" id="MobiDB-lite"/>
    </source>
</evidence>
<comment type="subcellular location">
    <subcellularLocation>
        <location evidence="1">Membrane</location>
        <topology evidence="1">Multi-pass membrane protein</topology>
    </subcellularLocation>
</comment>
<reference evidence="7" key="2">
    <citation type="submission" date="2020-06" db="EMBL/GenBank/DDBJ databases">
        <authorList>
            <person name="Ji K."/>
            <person name="Li J."/>
        </authorList>
    </citation>
    <scope>NUCLEOTIDE SEQUENCE</scope>
    <source>
        <strain evidence="7">JKM2019</strain>
        <tissue evidence="7">Whole body</tissue>
    </source>
</reference>
<dbReference type="EMBL" id="ASGP02000005">
    <property type="protein sequence ID" value="KAH9507143.1"/>
    <property type="molecule type" value="Genomic_DNA"/>
</dbReference>
<dbReference type="OrthoDB" id="7933078at2759"/>
<dbReference type="GO" id="GO:0016020">
    <property type="term" value="C:membrane"/>
    <property type="evidence" value="ECO:0007669"/>
    <property type="project" value="UniProtKB-SubCell"/>
</dbReference>
<comment type="caution">
    <text evidence="8">The sequence shown here is derived from an EMBL/GenBank/DDBJ whole genome shotgun (WGS) entry which is preliminary data.</text>
</comment>
<feature type="transmembrane region" description="Helical" evidence="5">
    <location>
        <begin position="56"/>
        <end position="76"/>
    </location>
</feature>
<evidence type="ECO:0000256" key="5">
    <source>
        <dbReference type="RuleBase" id="RU004379"/>
    </source>
</evidence>
<dbReference type="GO" id="GO:0005794">
    <property type="term" value="C:Golgi apparatus"/>
    <property type="evidence" value="ECO:0007669"/>
    <property type="project" value="TreeGrafter"/>
</dbReference>
<evidence type="ECO:0000256" key="1">
    <source>
        <dbReference type="ARBA" id="ARBA00004141"/>
    </source>
</evidence>
<feature type="transmembrane region" description="Helical" evidence="5">
    <location>
        <begin position="148"/>
        <end position="170"/>
    </location>
</feature>
<keyword evidence="9" id="KW-1185">Reference proteome</keyword>
<accession>A0A922L0X0</accession>
<feature type="transmembrane region" description="Helical" evidence="5">
    <location>
        <begin position="177"/>
        <end position="197"/>
    </location>
</feature>
<evidence type="ECO:0000256" key="4">
    <source>
        <dbReference type="ARBA" id="ARBA00023136"/>
    </source>
</evidence>
<dbReference type="EMBL" id="SDOV01000003">
    <property type="protein sequence ID" value="KAH7643215.1"/>
    <property type="molecule type" value="Genomic_DNA"/>
</dbReference>
<dbReference type="InterPro" id="IPR006214">
    <property type="entry name" value="Bax_inhibitor_1-related"/>
</dbReference>
<evidence type="ECO:0000313" key="9">
    <source>
        <dbReference type="Proteomes" id="UP000790347"/>
    </source>
</evidence>
<keyword evidence="2 5" id="KW-0812">Transmembrane</keyword>
<reference evidence="8" key="4">
    <citation type="journal article" date="2022" name="Res Sq">
        <title>Comparative Genomics Reveals Insights into the Divergent Evolution of Astigmatic Mites and Household Pest Adaptations.</title>
        <authorList>
            <person name="Xiong Q."/>
            <person name="Wan A.T.-Y."/>
            <person name="Liu X.-Y."/>
            <person name="Fung C.S.-H."/>
            <person name="Xiao X."/>
            <person name="Malainual N."/>
            <person name="Hou J."/>
            <person name="Wang L."/>
            <person name="Wang M."/>
            <person name="Yang K."/>
            <person name="Cui Y."/>
            <person name="Leung E."/>
            <person name="Nong W."/>
            <person name="Shin S.-K."/>
            <person name="Au S."/>
            <person name="Jeong K.Y."/>
            <person name="Chew F.T."/>
            <person name="Hui J."/>
            <person name="Leung T.F."/>
            <person name="Tungtrongchitr A."/>
            <person name="Zhong N."/>
            <person name="Liu Z."/>
            <person name="Tsui S."/>
        </authorList>
    </citation>
    <scope>NUCLEOTIDE SEQUENCE</scope>
    <source>
        <strain evidence="8">Derf</strain>
        <tissue evidence="8">Whole organism</tissue>
    </source>
</reference>
<feature type="transmembrane region" description="Helical" evidence="5">
    <location>
        <begin position="91"/>
        <end position="109"/>
    </location>
</feature>
<feature type="transmembrane region" description="Helical" evidence="5">
    <location>
        <begin position="237"/>
        <end position="259"/>
    </location>
</feature>
<dbReference type="GO" id="GO:2001234">
    <property type="term" value="P:negative regulation of apoptotic signaling pathway"/>
    <property type="evidence" value="ECO:0007669"/>
    <property type="project" value="TreeGrafter"/>
</dbReference>
<name>A0A922L0X0_DERFA</name>
<evidence type="ECO:0000313" key="8">
    <source>
        <dbReference type="EMBL" id="KAH9507143.1"/>
    </source>
</evidence>
<keyword evidence="3 5" id="KW-1133">Transmembrane helix</keyword>
<dbReference type="PANTHER" id="PTHR23291:SF127">
    <property type="entry name" value="PROTEIN LIFEGUARD 1-LIKE"/>
    <property type="match status" value="1"/>
</dbReference>
<evidence type="ECO:0000313" key="7">
    <source>
        <dbReference type="EMBL" id="KAH7643215.1"/>
    </source>
</evidence>
<dbReference type="AlphaFoldDB" id="A0A922L0X0"/>
<feature type="region of interest" description="Disordered" evidence="6">
    <location>
        <begin position="1"/>
        <end position="20"/>
    </location>
</feature>
<reference evidence="8" key="1">
    <citation type="submission" date="2013-05" db="EMBL/GenBank/DDBJ databases">
        <authorList>
            <person name="Yim A.K.Y."/>
            <person name="Chan T.F."/>
            <person name="Ji K.M."/>
            <person name="Liu X.Y."/>
            <person name="Zhou J.W."/>
            <person name="Li R.Q."/>
            <person name="Yang K.Y."/>
            <person name="Li J."/>
            <person name="Li M."/>
            <person name="Law P.T.W."/>
            <person name="Wu Y.L."/>
            <person name="Cai Z.L."/>
            <person name="Qin H."/>
            <person name="Bao Y."/>
            <person name="Leung R.K.K."/>
            <person name="Ng P.K.S."/>
            <person name="Zou J."/>
            <person name="Zhong X.J."/>
            <person name="Ran P.X."/>
            <person name="Zhong N.S."/>
            <person name="Liu Z.G."/>
            <person name="Tsui S.K.W."/>
        </authorList>
    </citation>
    <scope>NUCLEOTIDE SEQUENCE</scope>
    <source>
        <strain evidence="8">Derf</strain>
        <tissue evidence="8">Whole organism</tissue>
    </source>
</reference>
<dbReference type="GO" id="GO:0005783">
    <property type="term" value="C:endoplasmic reticulum"/>
    <property type="evidence" value="ECO:0007669"/>
    <property type="project" value="TreeGrafter"/>
</dbReference>
<organism evidence="8 9">
    <name type="scientific">Dermatophagoides farinae</name>
    <name type="common">American house dust mite</name>
    <dbReference type="NCBI Taxonomy" id="6954"/>
    <lineage>
        <taxon>Eukaryota</taxon>
        <taxon>Metazoa</taxon>
        <taxon>Ecdysozoa</taxon>
        <taxon>Arthropoda</taxon>
        <taxon>Chelicerata</taxon>
        <taxon>Arachnida</taxon>
        <taxon>Acari</taxon>
        <taxon>Acariformes</taxon>
        <taxon>Sarcoptiformes</taxon>
        <taxon>Astigmata</taxon>
        <taxon>Psoroptidia</taxon>
        <taxon>Analgoidea</taxon>
        <taxon>Pyroglyphidae</taxon>
        <taxon>Dermatophagoidinae</taxon>
        <taxon>Dermatophagoides</taxon>
    </lineage>
</organism>
<protein>
    <submittedName>
        <fullName evidence="7">Glutamate receptor</fullName>
    </submittedName>
</protein>
<dbReference type="Proteomes" id="UP000828236">
    <property type="component" value="Unassembled WGS sequence"/>
</dbReference>